<dbReference type="InterPro" id="IPR052751">
    <property type="entry name" value="Plant_MAPKKK"/>
</dbReference>
<dbReference type="Pfam" id="PF00069">
    <property type="entry name" value="Pkinase"/>
    <property type="match status" value="1"/>
</dbReference>
<dbReference type="PROSITE" id="PS50011">
    <property type="entry name" value="PROTEIN_KINASE_DOM"/>
    <property type="match status" value="1"/>
</dbReference>
<dbReference type="InterPro" id="IPR000719">
    <property type="entry name" value="Prot_kinase_dom"/>
</dbReference>
<name>A0ABR2A121_9ROSI</name>
<dbReference type="Gene3D" id="1.10.510.10">
    <property type="entry name" value="Transferase(Phosphotransferase) domain 1"/>
    <property type="match status" value="1"/>
</dbReference>
<organism evidence="1 2">
    <name type="scientific">Hibiscus sabdariffa</name>
    <name type="common">roselle</name>
    <dbReference type="NCBI Taxonomy" id="183260"/>
    <lineage>
        <taxon>Eukaryota</taxon>
        <taxon>Viridiplantae</taxon>
        <taxon>Streptophyta</taxon>
        <taxon>Embryophyta</taxon>
        <taxon>Tracheophyta</taxon>
        <taxon>Spermatophyta</taxon>
        <taxon>Magnoliopsida</taxon>
        <taxon>eudicotyledons</taxon>
        <taxon>Gunneridae</taxon>
        <taxon>Pentapetalae</taxon>
        <taxon>rosids</taxon>
        <taxon>malvids</taxon>
        <taxon>Malvales</taxon>
        <taxon>Malvaceae</taxon>
        <taxon>Malvoideae</taxon>
        <taxon>Hibiscus</taxon>
    </lineage>
</organism>
<gene>
    <name evidence="1" type="ORF">V6N11_021580</name>
</gene>
<sequence length="157" mass="18099">MYDLAVDIWALGCSIVETFTRKPTWNLKPGINQVSLLSKIGVIDELRGIPQVLSEEGKDFLGKCFVKDPKRRWMDEMLLDHPFMDDDDETVSLNRCEEEELTSQRCSFKKFSSSLKCHFEFPERISIQSTTSSQSSPVPLFSRLRCPLNIHFCLSYP</sequence>
<keyword evidence="2" id="KW-1185">Reference proteome</keyword>
<evidence type="ECO:0000313" key="2">
    <source>
        <dbReference type="Proteomes" id="UP001396334"/>
    </source>
</evidence>
<dbReference type="InterPro" id="IPR011009">
    <property type="entry name" value="Kinase-like_dom_sf"/>
</dbReference>
<proteinExistence type="predicted"/>
<protein>
    <submittedName>
        <fullName evidence="1">Uncharacterized protein</fullName>
    </submittedName>
</protein>
<comment type="caution">
    <text evidence="1">The sequence shown here is derived from an EMBL/GenBank/DDBJ whole genome shotgun (WGS) entry which is preliminary data.</text>
</comment>
<dbReference type="PANTHER" id="PTHR48011">
    <property type="entry name" value="CCR4-NOT TRANSCRIPTIONAL COMPLEX SUBUNIT CAF120-RELATED"/>
    <property type="match status" value="1"/>
</dbReference>
<dbReference type="EMBL" id="JBBPBN010000447">
    <property type="protein sequence ID" value="KAK8486323.1"/>
    <property type="molecule type" value="Genomic_DNA"/>
</dbReference>
<dbReference type="PANTHER" id="PTHR48011:SF18">
    <property type="entry name" value="MITOGEN-ACTIVATED PROTEIN KINASE KINASE KINASE 19-RELATED"/>
    <property type="match status" value="1"/>
</dbReference>
<dbReference type="SUPFAM" id="SSF56112">
    <property type="entry name" value="Protein kinase-like (PK-like)"/>
    <property type="match status" value="1"/>
</dbReference>
<evidence type="ECO:0000313" key="1">
    <source>
        <dbReference type="EMBL" id="KAK8486323.1"/>
    </source>
</evidence>
<reference evidence="1 2" key="1">
    <citation type="journal article" date="2024" name="G3 (Bethesda)">
        <title>Genome assembly of Hibiscus sabdariffa L. provides insights into metabolisms of medicinal natural products.</title>
        <authorList>
            <person name="Kim T."/>
        </authorList>
    </citation>
    <scope>NUCLEOTIDE SEQUENCE [LARGE SCALE GENOMIC DNA]</scope>
    <source>
        <strain evidence="1">TK-2024</strain>
        <tissue evidence="1">Old leaves</tissue>
    </source>
</reference>
<accession>A0ABR2A121</accession>
<dbReference type="Proteomes" id="UP001396334">
    <property type="component" value="Unassembled WGS sequence"/>
</dbReference>